<dbReference type="PRINTS" id="PR00505">
    <property type="entry name" value="D12N6MTFRASE"/>
</dbReference>
<dbReference type="AlphaFoldDB" id="A0A0G1LRJ6"/>
<dbReference type="EMBL" id="LCIT01000012">
    <property type="protein sequence ID" value="KKT62444.1"/>
    <property type="molecule type" value="Genomic_DNA"/>
</dbReference>
<evidence type="ECO:0000256" key="1">
    <source>
        <dbReference type="ARBA" id="ARBA00011900"/>
    </source>
</evidence>
<dbReference type="SUPFAM" id="SSF53335">
    <property type="entry name" value="S-adenosyl-L-methionine-dependent methyltransferases"/>
    <property type="match status" value="1"/>
</dbReference>
<evidence type="ECO:0000256" key="5">
    <source>
        <dbReference type="ARBA" id="ARBA00047942"/>
    </source>
</evidence>
<comment type="caution">
    <text evidence="6">The sequence shown here is derived from an EMBL/GenBank/DDBJ whole genome shotgun (WGS) entry which is preliminary data.</text>
</comment>
<dbReference type="PROSITE" id="PS00092">
    <property type="entry name" value="N6_MTASE"/>
    <property type="match status" value="1"/>
</dbReference>
<accession>A0A0G1LRJ6</accession>
<dbReference type="InterPro" id="IPR029063">
    <property type="entry name" value="SAM-dependent_MTases_sf"/>
</dbReference>
<name>A0A0G1LRJ6_9BACT</name>
<dbReference type="GO" id="GO:0003676">
    <property type="term" value="F:nucleic acid binding"/>
    <property type="evidence" value="ECO:0007669"/>
    <property type="project" value="InterPro"/>
</dbReference>
<organism evidence="6 7">
    <name type="scientific">Candidatus Giovannonibacteria bacterium GW2011_GWA2_44_26</name>
    <dbReference type="NCBI Taxonomy" id="1618648"/>
    <lineage>
        <taxon>Bacteria</taxon>
        <taxon>Candidatus Giovannoniibacteriota</taxon>
    </lineage>
</organism>
<keyword evidence="3 6" id="KW-0808">Transferase</keyword>
<evidence type="ECO:0000256" key="2">
    <source>
        <dbReference type="ARBA" id="ARBA00022603"/>
    </source>
</evidence>
<evidence type="ECO:0000256" key="4">
    <source>
        <dbReference type="ARBA" id="ARBA00022691"/>
    </source>
</evidence>
<dbReference type="InterPro" id="IPR012327">
    <property type="entry name" value="MeTrfase_D12"/>
</dbReference>
<sequence>MFSKFQSLPSYFGGKRKLVKYIFKPIKKTDGVFIDAFLGGGSVSLYAKAKGYKVISNDIAYRSLIIGKAIIANNSVRLESEDLARLFIETKHDGFIKKNYCPKVFTSKIADFLDNAVVAARQVENETKRYLLLHLIIKFILSCRQFGKFTHTRDTLDLEARKWEWPLRSKSHAPKNLRMIQNPMMTLEKLKDEVNHGIFDNHQDNEIHQKDVFDFLKTVQGDVVYFDPPYPGSSAYEVEYGILDNLLVGKKLDNKPSGFSNKVADDFLERMFEAAKHIPQWVISLGQNKEDIGVKPEKLLAMVQKHRKAEVQMMEHKWSVANAGGRNQSNNIEYMIVTV</sequence>
<dbReference type="GO" id="GO:0009007">
    <property type="term" value="F:site-specific DNA-methyltransferase (adenine-specific) activity"/>
    <property type="evidence" value="ECO:0007669"/>
    <property type="project" value="UniProtKB-EC"/>
</dbReference>
<evidence type="ECO:0000256" key="3">
    <source>
        <dbReference type="ARBA" id="ARBA00022679"/>
    </source>
</evidence>
<gene>
    <name evidence="6" type="ORF">UW55_C0012G0004</name>
</gene>
<keyword evidence="4" id="KW-0949">S-adenosyl-L-methionine</keyword>
<keyword evidence="2 6" id="KW-0489">Methyltransferase</keyword>
<dbReference type="Pfam" id="PF02086">
    <property type="entry name" value="MethyltransfD12"/>
    <property type="match status" value="1"/>
</dbReference>
<dbReference type="EC" id="2.1.1.72" evidence="1"/>
<dbReference type="Proteomes" id="UP000033945">
    <property type="component" value="Unassembled WGS sequence"/>
</dbReference>
<evidence type="ECO:0000313" key="7">
    <source>
        <dbReference type="Proteomes" id="UP000033945"/>
    </source>
</evidence>
<reference evidence="6 7" key="1">
    <citation type="journal article" date="2015" name="Nature">
        <title>rRNA introns, odd ribosomes, and small enigmatic genomes across a large radiation of phyla.</title>
        <authorList>
            <person name="Brown C.T."/>
            <person name="Hug L.A."/>
            <person name="Thomas B.C."/>
            <person name="Sharon I."/>
            <person name="Castelle C.J."/>
            <person name="Singh A."/>
            <person name="Wilkins M.J."/>
            <person name="Williams K.H."/>
            <person name="Banfield J.F."/>
        </authorList>
    </citation>
    <scope>NUCLEOTIDE SEQUENCE [LARGE SCALE GENOMIC DNA]</scope>
</reference>
<proteinExistence type="predicted"/>
<dbReference type="GO" id="GO:0009307">
    <property type="term" value="P:DNA restriction-modification system"/>
    <property type="evidence" value="ECO:0007669"/>
    <property type="project" value="InterPro"/>
</dbReference>
<evidence type="ECO:0000313" key="6">
    <source>
        <dbReference type="EMBL" id="KKT62444.1"/>
    </source>
</evidence>
<dbReference type="GO" id="GO:0032259">
    <property type="term" value="P:methylation"/>
    <property type="evidence" value="ECO:0007669"/>
    <property type="project" value="UniProtKB-KW"/>
</dbReference>
<dbReference type="InterPro" id="IPR002052">
    <property type="entry name" value="DNA_methylase_N6_adenine_CS"/>
</dbReference>
<protein>
    <recommendedName>
        <fullName evidence="1">site-specific DNA-methyltransferase (adenine-specific)</fullName>
        <ecNumber evidence="1">2.1.1.72</ecNumber>
    </recommendedName>
</protein>
<dbReference type="Gene3D" id="3.40.50.150">
    <property type="entry name" value="Vaccinia Virus protein VP39"/>
    <property type="match status" value="2"/>
</dbReference>
<comment type="catalytic activity">
    <reaction evidence="5">
        <text>a 2'-deoxyadenosine in DNA + S-adenosyl-L-methionine = an N(6)-methyl-2'-deoxyadenosine in DNA + S-adenosyl-L-homocysteine + H(+)</text>
        <dbReference type="Rhea" id="RHEA:15197"/>
        <dbReference type="Rhea" id="RHEA-COMP:12418"/>
        <dbReference type="Rhea" id="RHEA-COMP:12419"/>
        <dbReference type="ChEBI" id="CHEBI:15378"/>
        <dbReference type="ChEBI" id="CHEBI:57856"/>
        <dbReference type="ChEBI" id="CHEBI:59789"/>
        <dbReference type="ChEBI" id="CHEBI:90615"/>
        <dbReference type="ChEBI" id="CHEBI:90616"/>
        <dbReference type="EC" id="2.1.1.72"/>
    </reaction>
</comment>